<comment type="similarity">
    <text evidence="2">Belongs to the major facilitator superfamily.</text>
</comment>
<dbReference type="GO" id="GO:0022857">
    <property type="term" value="F:transmembrane transporter activity"/>
    <property type="evidence" value="ECO:0007669"/>
    <property type="project" value="InterPro"/>
</dbReference>
<dbReference type="OrthoDB" id="10021397at2759"/>
<feature type="transmembrane region" description="Helical" evidence="8">
    <location>
        <begin position="337"/>
        <end position="358"/>
    </location>
</feature>
<dbReference type="Proteomes" id="UP000053257">
    <property type="component" value="Unassembled WGS sequence"/>
</dbReference>
<dbReference type="InterPro" id="IPR036259">
    <property type="entry name" value="MFS_trans_sf"/>
</dbReference>
<keyword evidence="4 8" id="KW-0812">Transmembrane</keyword>
<feature type="transmembrane region" description="Helical" evidence="8">
    <location>
        <begin position="373"/>
        <end position="392"/>
    </location>
</feature>
<evidence type="ECO:0000256" key="2">
    <source>
        <dbReference type="ARBA" id="ARBA00008335"/>
    </source>
</evidence>
<keyword evidence="3" id="KW-0813">Transport</keyword>
<dbReference type="PROSITE" id="PS50850">
    <property type="entry name" value="MFS"/>
    <property type="match status" value="1"/>
</dbReference>
<evidence type="ECO:0000259" key="9">
    <source>
        <dbReference type="PROSITE" id="PS50850"/>
    </source>
</evidence>
<feature type="transmembrane region" description="Helical" evidence="8">
    <location>
        <begin position="434"/>
        <end position="457"/>
    </location>
</feature>
<accession>A0A0C3S9N1</accession>
<evidence type="ECO:0000256" key="4">
    <source>
        <dbReference type="ARBA" id="ARBA00022692"/>
    </source>
</evidence>
<name>A0A0C3S9N1_PHLG1</name>
<dbReference type="GO" id="GO:0005886">
    <property type="term" value="C:plasma membrane"/>
    <property type="evidence" value="ECO:0007669"/>
    <property type="project" value="TreeGrafter"/>
</dbReference>
<feature type="region of interest" description="Disordered" evidence="7">
    <location>
        <begin position="580"/>
        <end position="603"/>
    </location>
</feature>
<keyword evidence="6 8" id="KW-0472">Membrane</keyword>
<organism evidence="10 11">
    <name type="scientific">Phlebiopsis gigantea (strain 11061_1 CR5-6)</name>
    <name type="common">White-rot fungus</name>
    <name type="synonym">Peniophora gigantea</name>
    <dbReference type="NCBI Taxonomy" id="745531"/>
    <lineage>
        <taxon>Eukaryota</taxon>
        <taxon>Fungi</taxon>
        <taxon>Dikarya</taxon>
        <taxon>Basidiomycota</taxon>
        <taxon>Agaricomycotina</taxon>
        <taxon>Agaricomycetes</taxon>
        <taxon>Polyporales</taxon>
        <taxon>Phanerochaetaceae</taxon>
        <taxon>Phlebiopsis</taxon>
    </lineage>
</organism>
<feature type="transmembrane region" description="Helical" evidence="8">
    <location>
        <begin position="295"/>
        <end position="317"/>
    </location>
</feature>
<feature type="domain" description="Major facilitator superfamily (MFS) profile" evidence="9">
    <location>
        <begin position="78"/>
        <end position="566"/>
    </location>
</feature>
<dbReference type="GO" id="GO:0012505">
    <property type="term" value="C:endomembrane system"/>
    <property type="evidence" value="ECO:0007669"/>
    <property type="project" value="UniProtKB-SubCell"/>
</dbReference>
<evidence type="ECO:0000256" key="6">
    <source>
        <dbReference type="ARBA" id="ARBA00023136"/>
    </source>
</evidence>
<comment type="subcellular location">
    <subcellularLocation>
        <location evidence="1">Endomembrane system</location>
        <topology evidence="1">Multi-pass membrane protein</topology>
    </subcellularLocation>
</comment>
<evidence type="ECO:0000256" key="3">
    <source>
        <dbReference type="ARBA" id="ARBA00022448"/>
    </source>
</evidence>
<feature type="transmembrane region" description="Helical" evidence="8">
    <location>
        <begin position="75"/>
        <end position="95"/>
    </location>
</feature>
<dbReference type="Gene3D" id="1.20.1720.10">
    <property type="entry name" value="Multidrug resistance protein D"/>
    <property type="match status" value="1"/>
</dbReference>
<dbReference type="EMBL" id="KN840479">
    <property type="protein sequence ID" value="KIP08457.1"/>
    <property type="molecule type" value="Genomic_DNA"/>
</dbReference>
<dbReference type="CDD" id="cd17502">
    <property type="entry name" value="MFS_Azr1_MDR_like"/>
    <property type="match status" value="1"/>
</dbReference>
<feature type="transmembrane region" description="Helical" evidence="8">
    <location>
        <begin position="265"/>
        <end position="289"/>
    </location>
</feature>
<evidence type="ECO:0000313" key="11">
    <source>
        <dbReference type="Proteomes" id="UP000053257"/>
    </source>
</evidence>
<feature type="transmembrane region" description="Helical" evidence="8">
    <location>
        <begin position="143"/>
        <end position="169"/>
    </location>
</feature>
<keyword evidence="11" id="KW-1185">Reference proteome</keyword>
<reference evidence="10 11" key="1">
    <citation type="journal article" date="2014" name="PLoS Genet.">
        <title>Analysis of the Phlebiopsis gigantea genome, transcriptome and secretome provides insight into its pioneer colonization strategies of wood.</title>
        <authorList>
            <person name="Hori C."/>
            <person name="Ishida T."/>
            <person name="Igarashi K."/>
            <person name="Samejima M."/>
            <person name="Suzuki H."/>
            <person name="Master E."/>
            <person name="Ferreira P."/>
            <person name="Ruiz-Duenas F.J."/>
            <person name="Held B."/>
            <person name="Canessa P."/>
            <person name="Larrondo L.F."/>
            <person name="Schmoll M."/>
            <person name="Druzhinina I.S."/>
            <person name="Kubicek C.P."/>
            <person name="Gaskell J.A."/>
            <person name="Kersten P."/>
            <person name="St John F."/>
            <person name="Glasner J."/>
            <person name="Sabat G."/>
            <person name="Splinter BonDurant S."/>
            <person name="Syed K."/>
            <person name="Yadav J."/>
            <person name="Mgbeahuruike A.C."/>
            <person name="Kovalchuk A."/>
            <person name="Asiegbu F.O."/>
            <person name="Lackner G."/>
            <person name="Hoffmeister D."/>
            <person name="Rencoret J."/>
            <person name="Gutierrez A."/>
            <person name="Sun H."/>
            <person name="Lindquist E."/>
            <person name="Barry K."/>
            <person name="Riley R."/>
            <person name="Grigoriev I.V."/>
            <person name="Henrissat B."/>
            <person name="Kues U."/>
            <person name="Berka R.M."/>
            <person name="Martinez A.T."/>
            <person name="Covert S.F."/>
            <person name="Blanchette R.A."/>
            <person name="Cullen D."/>
        </authorList>
    </citation>
    <scope>NUCLEOTIDE SEQUENCE [LARGE SCALE GENOMIC DNA]</scope>
    <source>
        <strain evidence="10 11">11061_1 CR5-6</strain>
    </source>
</reference>
<keyword evidence="5 8" id="KW-1133">Transmembrane helix</keyword>
<gene>
    <name evidence="10" type="ORF">PHLGIDRAFT_377924</name>
</gene>
<dbReference type="SUPFAM" id="SSF103473">
    <property type="entry name" value="MFS general substrate transporter"/>
    <property type="match status" value="1"/>
</dbReference>
<dbReference type="InterPro" id="IPR011701">
    <property type="entry name" value="MFS"/>
</dbReference>
<feature type="transmembrane region" description="Helical" evidence="8">
    <location>
        <begin position="543"/>
        <end position="562"/>
    </location>
</feature>
<evidence type="ECO:0000256" key="1">
    <source>
        <dbReference type="ARBA" id="ARBA00004127"/>
    </source>
</evidence>
<dbReference type="InterPro" id="IPR020846">
    <property type="entry name" value="MFS_dom"/>
</dbReference>
<evidence type="ECO:0000256" key="7">
    <source>
        <dbReference type="SAM" id="MobiDB-lite"/>
    </source>
</evidence>
<dbReference type="STRING" id="745531.A0A0C3S9N1"/>
<dbReference type="PRINTS" id="PR01036">
    <property type="entry name" value="TCRTETB"/>
</dbReference>
<evidence type="ECO:0000256" key="5">
    <source>
        <dbReference type="ARBA" id="ARBA00022989"/>
    </source>
</evidence>
<dbReference type="PANTHER" id="PTHR23501">
    <property type="entry name" value="MAJOR FACILITATOR SUPERFAMILY"/>
    <property type="match status" value="1"/>
</dbReference>
<feature type="transmembrane region" description="Helical" evidence="8">
    <location>
        <begin position="175"/>
        <end position="195"/>
    </location>
</feature>
<evidence type="ECO:0000256" key="8">
    <source>
        <dbReference type="SAM" id="Phobius"/>
    </source>
</evidence>
<dbReference type="FunFam" id="1.20.1720.10:FF:000013">
    <property type="entry name" value="Related to multidrug resistance proteins"/>
    <property type="match status" value="1"/>
</dbReference>
<dbReference type="HOGENOM" id="CLU_000960_22_0_1"/>
<feature type="transmembrane region" description="Helical" evidence="8">
    <location>
        <begin position="207"/>
        <end position="227"/>
    </location>
</feature>
<feature type="transmembrane region" description="Helical" evidence="8">
    <location>
        <begin position="233"/>
        <end position="253"/>
    </location>
</feature>
<sequence>MTIQAPDVETPSDDLIVVEAIPFQATTAATAPSLHAAHSAVQVNNVKISIKEIEVETAAAHELTDQTNFLPTRQVIIVFSGLSIALACAFLDQTIISTALPRIASDFHSGRESSWVATAYLLTSLSFSPLYGRWSDIFGRKILLLTALVIFLIFSLACALAQSMIQLIIFRALQGVGGGAIATLVFIIIADIVSLKERGKYQGITETVIAFSQGFGPVIGGLFAQFTTWRWTFWINLPLGGVALAVCFWLLPLKPMEGAIRQKLFRLDYIGSVLAVTFSILLLLGLTWGGVTHPWISAAVLVPLILSGVVFAIFLVWESKFAALPIVPIRILKNKTVAGISISIFLNGGAFFAILYYIPQLLELVKGFTPVKASLLFLPFLSPISIVVYCCGQYCSRTGKYRNLIIFGYALWTVAQGLQCTIDEHSSTARIEGYLLFTAFAAGFTFQTSLLAVQAAVPRHDMAIVTGLVGFVRMLGSTVYLAICASLVNNTLRGALKPLGLSPMQVDAIVDDPMIVNDLGQFNLSDAGKAAVIAGYARGFKRVFYLTVASMGIAFVACLFLVEQHELDREDDKELKRQAKEEFERKRMSVRSGRSEATPSEKV</sequence>
<protein>
    <recommendedName>
        <fullName evidence="9">Major facilitator superfamily (MFS) profile domain-containing protein</fullName>
    </recommendedName>
</protein>
<feature type="transmembrane region" description="Helical" evidence="8">
    <location>
        <begin position="463"/>
        <end position="488"/>
    </location>
</feature>
<dbReference type="PANTHER" id="PTHR23501:SF189">
    <property type="entry name" value="DRUG TRANSPORTER, PUTATIVE (AFU_ORTHOLOGUE AFUA_4G03920)-RELATED"/>
    <property type="match status" value="1"/>
</dbReference>
<proteinExistence type="inferred from homology"/>
<evidence type="ECO:0000313" key="10">
    <source>
        <dbReference type="EMBL" id="KIP08457.1"/>
    </source>
</evidence>
<dbReference type="Pfam" id="PF07690">
    <property type="entry name" value="MFS_1"/>
    <property type="match status" value="1"/>
</dbReference>
<dbReference type="AlphaFoldDB" id="A0A0C3S9N1"/>
<feature type="transmembrane region" description="Helical" evidence="8">
    <location>
        <begin position="115"/>
        <end position="131"/>
    </location>
</feature>
<dbReference type="Gene3D" id="1.20.1250.20">
    <property type="entry name" value="MFS general substrate transporter like domains"/>
    <property type="match status" value="1"/>
</dbReference>